<sequence length="90" mass="9811">MGVRPKKWTSKRKHKERHSRLSGKSQEQRSEGGVDSLLPLELESDGVGGGAALLLETEEDTGQQAMEDEVSSDVTGPTQASVMMLERSNK</sequence>
<organism evidence="2 3">
    <name type="scientific">Pleurodeles waltl</name>
    <name type="common">Iberian ribbed newt</name>
    <dbReference type="NCBI Taxonomy" id="8319"/>
    <lineage>
        <taxon>Eukaryota</taxon>
        <taxon>Metazoa</taxon>
        <taxon>Chordata</taxon>
        <taxon>Craniata</taxon>
        <taxon>Vertebrata</taxon>
        <taxon>Euteleostomi</taxon>
        <taxon>Amphibia</taxon>
        <taxon>Batrachia</taxon>
        <taxon>Caudata</taxon>
        <taxon>Salamandroidea</taxon>
        <taxon>Salamandridae</taxon>
        <taxon>Pleurodelinae</taxon>
        <taxon>Pleurodeles</taxon>
    </lineage>
</organism>
<protein>
    <submittedName>
        <fullName evidence="2">Uncharacterized protein</fullName>
    </submittedName>
</protein>
<feature type="region of interest" description="Disordered" evidence="1">
    <location>
        <begin position="1"/>
        <end position="35"/>
    </location>
</feature>
<dbReference type="Proteomes" id="UP001066276">
    <property type="component" value="Chromosome 3_1"/>
</dbReference>
<reference evidence="2" key="1">
    <citation type="journal article" date="2022" name="bioRxiv">
        <title>Sequencing and chromosome-scale assembly of the giantPleurodeles waltlgenome.</title>
        <authorList>
            <person name="Brown T."/>
            <person name="Elewa A."/>
            <person name="Iarovenko S."/>
            <person name="Subramanian E."/>
            <person name="Araus A.J."/>
            <person name="Petzold A."/>
            <person name="Susuki M."/>
            <person name="Suzuki K.-i.T."/>
            <person name="Hayashi T."/>
            <person name="Toyoda A."/>
            <person name="Oliveira C."/>
            <person name="Osipova E."/>
            <person name="Leigh N.D."/>
            <person name="Simon A."/>
            <person name="Yun M.H."/>
        </authorList>
    </citation>
    <scope>NUCLEOTIDE SEQUENCE</scope>
    <source>
        <strain evidence="2">20211129_DDA</strain>
        <tissue evidence="2">Liver</tissue>
    </source>
</reference>
<comment type="caution">
    <text evidence="2">The sequence shown here is derived from an EMBL/GenBank/DDBJ whole genome shotgun (WGS) entry which is preliminary data.</text>
</comment>
<accession>A0AAV7UAP4</accession>
<feature type="compositionally biased region" description="Polar residues" evidence="1">
    <location>
        <begin position="72"/>
        <end position="81"/>
    </location>
</feature>
<feature type="compositionally biased region" description="Basic residues" evidence="1">
    <location>
        <begin position="1"/>
        <end position="21"/>
    </location>
</feature>
<evidence type="ECO:0000256" key="1">
    <source>
        <dbReference type="SAM" id="MobiDB-lite"/>
    </source>
</evidence>
<feature type="region of interest" description="Disordered" evidence="1">
    <location>
        <begin position="60"/>
        <end position="90"/>
    </location>
</feature>
<evidence type="ECO:0000313" key="2">
    <source>
        <dbReference type="EMBL" id="KAJ1185686.1"/>
    </source>
</evidence>
<feature type="compositionally biased region" description="Acidic residues" evidence="1">
    <location>
        <begin position="60"/>
        <end position="71"/>
    </location>
</feature>
<name>A0AAV7UAP4_PLEWA</name>
<gene>
    <name evidence="2" type="ORF">NDU88_002476</name>
</gene>
<keyword evidence="3" id="KW-1185">Reference proteome</keyword>
<proteinExistence type="predicted"/>
<dbReference type="AlphaFoldDB" id="A0AAV7UAP4"/>
<evidence type="ECO:0000313" key="3">
    <source>
        <dbReference type="Proteomes" id="UP001066276"/>
    </source>
</evidence>
<dbReference type="EMBL" id="JANPWB010000005">
    <property type="protein sequence ID" value="KAJ1185686.1"/>
    <property type="molecule type" value="Genomic_DNA"/>
</dbReference>